<dbReference type="GO" id="GO:0046872">
    <property type="term" value="F:metal ion binding"/>
    <property type="evidence" value="ECO:0007669"/>
    <property type="project" value="UniProtKB-KW"/>
</dbReference>
<dbReference type="InterPro" id="IPR045834">
    <property type="entry name" value="Csd3_N2"/>
</dbReference>
<evidence type="ECO:0000256" key="7">
    <source>
        <dbReference type="ARBA" id="ARBA00023049"/>
    </source>
</evidence>
<comment type="cofactor">
    <cofactor evidence="1">
        <name>Zn(2+)</name>
        <dbReference type="ChEBI" id="CHEBI:29105"/>
    </cofactor>
</comment>
<evidence type="ECO:0000313" key="11">
    <source>
        <dbReference type="EMBL" id="SIN91489.1"/>
    </source>
</evidence>
<dbReference type="Pfam" id="PF01551">
    <property type="entry name" value="Peptidase_M23"/>
    <property type="match status" value="1"/>
</dbReference>
<feature type="chain" id="PRO_5009935863" evidence="8">
    <location>
        <begin position="29"/>
        <end position="446"/>
    </location>
</feature>
<evidence type="ECO:0000256" key="3">
    <source>
        <dbReference type="ARBA" id="ARBA00022670"/>
    </source>
</evidence>
<organism evidence="11 12">
    <name type="scientific">Halodesulfovibrio marinisediminis DSM 17456</name>
    <dbReference type="NCBI Taxonomy" id="1121457"/>
    <lineage>
        <taxon>Bacteria</taxon>
        <taxon>Pseudomonadati</taxon>
        <taxon>Thermodesulfobacteriota</taxon>
        <taxon>Desulfovibrionia</taxon>
        <taxon>Desulfovibrionales</taxon>
        <taxon>Desulfovibrionaceae</taxon>
        <taxon>Halodesulfovibrio</taxon>
    </lineage>
</organism>
<dbReference type="GO" id="GO:0030313">
    <property type="term" value="C:cell envelope"/>
    <property type="evidence" value="ECO:0007669"/>
    <property type="project" value="UniProtKB-SubCell"/>
</dbReference>
<evidence type="ECO:0000256" key="8">
    <source>
        <dbReference type="SAM" id="SignalP"/>
    </source>
</evidence>
<dbReference type="EMBL" id="FSRG01000004">
    <property type="protein sequence ID" value="SIN91489.1"/>
    <property type="molecule type" value="Genomic_DNA"/>
</dbReference>
<gene>
    <name evidence="11" type="ORF">SAMN02745161_1162</name>
</gene>
<evidence type="ECO:0000256" key="5">
    <source>
        <dbReference type="ARBA" id="ARBA00022801"/>
    </source>
</evidence>
<keyword evidence="5 11" id="KW-0378">Hydrolase</keyword>
<evidence type="ECO:0000256" key="1">
    <source>
        <dbReference type="ARBA" id="ARBA00001947"/>
    </source>
</evidence>
<evidence type="ECO:0000256" key="6">
    <source>
        <dbReference type="ARBA" id="ARBA00022833"/>
    </source>
</evidence>
<dbReference type="PANTHER" id="PTHR21666">
    <property type="entry name" value="PEPTIDASE-RELATED"/>
    <property type="match status" value="1"/>
</dbReference>
<protein>
    <submittedName>
        <fullName evidence="11">Murein DD-endopeptidase MepM and murein hydrolase activator NlpD, contain LysM domain</fullName>
    </submittedName>
</protein>
<dbReference type="AlphaFoldDB" id="A0A1N6F8B3"/>
<dbReference type="Proteomes" id="UP000184694">
    <property type="component" value="Unassembled WGS sequence"/>
</dbReference>
<reference evidence="12" key="1">
    <citation type="submission" date="2016-11" db="EMBL/GenBank/DDBJ databases">
        <authorList>
            <person name="Varghese N."/>
            <person name="Submissions S."/>
        </authorList>
    </citation>
    <scope>NUCLEOTIDE SEQUENCE [LARGE SCALE GENOMIC DNA]</scope>
    <source>
        <strain evidence="12">DSM 17456</strain>
    </source>
</reference>
<dbReference type="PANTHER" id="PTHR21666:SF288">
    <property type="entry name" value="CELL DIVISION PROTEIN YTFB"/>
    <property type="match status" value="1"/>
</dbReference>
<comment type="subcellular location">
    <subcellularLocation>
        <location evidence="2">Cell envelope</location>
    </subcellularLocation>
</comment>
<feature type="signal peptide" evidence="8">
    <location>
        <begin position="1"/>
        <end position="28"/>
    </location>
</feature>
<dbReference type="OrthoDB" id="9815245at2"/>
<dbReference type="CDD" id="cd12797">
    <property type="entry name" value="M23_peptidase"/>
    <property type="match status" value="1"/>
</dbReference>
<dbReference type="Pfam" id="PF19425">
    <property type="entry name" value="Csd3_N2"/>
    <property type="match status" value="1"/>
</dbReference>
<keyword evidence="12" id="KW-1185">Reference proteome</keyword>
<keyword evidence="4" id="KW-0479">Metal-binding</keyword>
<name>A0A1N6F8B3_9BACT</name>
<feature type="domain" description="M23ase beta-sheet core" evidence="9">
    <location>
        <begin position="306"/>
        <end position="402"/>
    </location>
</feature>
<keyword evidence="8" id="KW-0732">Signal</keyword>
<dbReference type="GO" id="GO:0006508">
    <property type="term" value="P:proteolysis"/>
    <property type="evidence" value="ECO:0007669"/>
    <property type="project" value="UniProtKB-KW"/>
</dbReference>
<feature type="domain" description="Csd3-like second N-terminal" evidence="10">
    <location>
        <begin position="173"/>
        <end position="293"/>
    </location>
</feature>
<dbReference type="InterPro" id="IPR016047">
    <property type="entry name" value="M23ase_b-sheet_dom"/>
</dbReference>
<dbReference type="STRING" id="1121457.SAMN02745161_1162"/>
<dbReference type="InterPro" id="IPR050570">
    <property type="entry name" value="Cell_wall_metabolism_enzyme"/>
</dbReference>
<evidence type="ECO:0000259" key="9">
    <source>
        <dbReference type="Pfam" id="PF01551"/>
    </source>
</evidence>
<dbReference type="InterPro" id="IPR011055">
    <property type="entry name" value="Dup_hybrid_motif"/>
</dbReference>
<dbReference type="Gene3D" id="3.10.450.350">
    <property type="match status" value="1"/>
</dbReference>
<dbReference type="GO" id="GO:0004222">
    <property type="term" value="F:metalloendopeptidase activity"/>
    <property type="evidence" value="ECO:0007669"/>
    <property type="project" value="TreeGrafter"/>
</dbReference>
<evidence type="ECO:0000256" key="2">
    <source>
        <dbReference type="ARBA" id="ARBA00004196"/>
    </source>
</evidence>
<accession>A0A1N6F8B3</accession>
<keyword evidence="6" id="KW-0862">Zinc</keyword>
<dbReference type="Gene3D" id="2.70.70.10">
    <property type="entry name" value="Glucose Permease (Domain IIA)"/>
    <property type="match status" value="1"/>
</dbReference>
<keyword evidence="3" id="KW-0645">Protease</keyword>
<evidence type="ECO:0000259" key="10">
    <source>
        <dbReference type="Pfam" id="PF19425"/>
    </source>
</evidence>
<keyword evidence="7" id="KW-0482">Metalloprotease</keyword>
<evidence type="ECO:0000256" key="4">
    <source>
        <dbReference type="ARBA" id="ARBA00022723"/>
    </source>
</evidence>
<dbReference type="SUPFAM" id="SSF51261">
    <property type="entry name" value="Duplicated hybrid motif"/>
    <property type="match status" value="1"/>
</dbReference>
<evidence type="ECO:0000313" key="12">
    <source>
        <dbReference type="Proteomes" id="UP000184694"/>
    </source>
</evidence>
<sequence>MSIQQKINTKRVCLFVVAVVLVVAAAYSSLTPSQTEQIAQSGSENATPVATSTVSPEVLVASATQEAQAISEPALPPQPVVEVFNGKIEKGATASTLLNKWLTKAEVYQLAAATDKAFRLTKIRRGRPYRVVTTDGEFTRFEYEIDNDQYLSVAKTDEGFVAECKDIKYDIITERVNGIIASSLYEAMTASGEKPALAVRIGDIFGWEIDFIRDIRKNDSFTAVVEKRYRDGKFQGYGKILAARFVNQGNKYEGYYLKDKDGFTQYYTADGKNLRRAFLKAPLKFTRISSKFTNRRLHPILKTYRPHHGVDYAAPRGTPVYAIGNGKIVKVSRSRGAGKYVKIRHSNGYESAYLHLSRFARGLKVGKKVKQGQLIAYVGSTGYSTGPHLDFRMKRNGKYINPTRATNPRAPKATKEQLTILKEKVELLRLDNDTAQAPEQVVGKGA</sequence>
<proteinExistence type="predicted"/>